<dbReference type="Proteomes" id="UP000197153">
    <property type="component" value="Chromosome 1"/>
</dbReference>
<dbReference type="HAMAP" id="MF_00115">
    <property type="entry name" value="MscL"/>
    <property type="match status" value="1"/>
</dbReference>
<dbReference type="InterPro" id="IPR001185">
    <property type="entry name" value="MS_channel"/>
</dbReference>
<dbReference type="EMBL" id="CP022110">
    <property type="protein sequence ID" value="ASG20134.1"/>
    <property type="molecule type" value="Genomic_DNA"/>
</dbReference>
<dbReference type="PANTHER" id="PTHR30266:SF2">
    <property type="entry name" value="LARGE-CONDUCTANCE MECHANOSENSITIVE CHANNEL"/>
    <property type="match status" value="1"/>
</dbReference>
<comment type="function">
    <text evidence="9">Channel that opens in response to stretch forces in the membrane lipid bilayer. May participate in the regulation of osmotic pressure changes within the cell.</text>
</comment>
<evidence type="ECO:0000256" key="7">
    <source>
        <dbReference type="ARBA" id="ARBA00023136"/>
    </source>
</evidence>
<keyword evidence="2 9" id="KW-0813">Transport</keyword>
<dbReference type="SUPFAM" id="SSF81330">
    <property type="entry name" value="Gated mechanosensitive channel"/>
    <property type="match status" value="1"/>
</dbReference>
<feature type="transmembrane region" description="Helical" evidence="9">
    <location>
        <begin position="78"/>
        <end position="101"/>
    </location>
</feature>
<dbReference type="PRINTS" id="PR01264">
    <property type="entry name" value="MECHCHANNEL"/>
</dbReference>
<dbReference type="GO" id="GO:0005886">
    <property type="term" value="C:plasma membrane"/>
    <property type="evidence" value="ECO:0007669"/>
    <property type="project" value="UniProtKB-SubCell"/>
</dbReference>
<dbReference type="NCBIfam" id="NF010557">
    <property type="entry name" value="PRK13952.1"/>
    <property type="match status" value="1"/>
</dbReference>
<dbReference type="KEGG" id="nao:Y958_04310"/>
<comment type="subunit">
    <text evidence="9">Homopentamer.</text>
</comment>
<evidence type="ECO:0000313" key="10">
    <source>
        <dbReference type="EMBL" id="ASG20134.1"/>
    </source>
</evidence>
<accession>A0A248JPH4</accession>
<dbReference type="NCBIfam" id="NF001843">
    <property type="entry name" value="PRK00567.1-4"/>
    <property type="match status" value="1"/>
</dbReference>
<evidence type="ECO:0000256" key="5">
    <source>
        <dbReference type="ARBA" id="ARBA00022989"/>
    </source>
</evidence>
<evidence type="ECO:0000256" key="4">
    <source>
        <dbReference type="ARBA" id="ARBA00022692"/>
    </source>
</evidence>
<dbReference type="GO" id="GO:0008381">
    <property type="term" value="F:mechanosensitive monoatomic ion channel activity"/>
    <property type="evidence" value="ECO:0007669"/>
    <property type="project" value="UniProtKB-UniRule"/>
</dbReference>
<feature type="transmembrane region" description="Helical" evidence="9">
    <location>
        <begin position="38"/>
        <end position="58"/>
    </location>
</feature>
<dbReference type="Pfam" id="PF01741">
    <property type="entry name" value="MscL"/>
    <property type="match status" value="1"/>
</dbReference>
<evidence type="ECO:0000256" key="6">
    <source>
        <dbReference type="ARBA" id="ARBA00023065"/>
    </source>
</evidence>
<feature type="transmembrane region" description="Helical" evidence="9">
    <location>
        <begin position="12"/>
        <end position="31"/>
    </location>
</feature>
<dbReference type="RefSeq" id="WP_004272454.1">
    <property type="nucleotide sequence ID" value="NZ_CP022110.1"/>
</dbReference>
<keyword evidence="6 9" id="KW-0406">Ion transport</keyword>
<dbReference type="InterPro" id="IPR037673">
    <property type="entry name" value="MSC/AndL"/>
</dbReference>
<evidence type="ECO:0000256" key="1">
    <source>
        <dbReference type="ARBA" id="ARBA00004141"/>
    </source>
</evidence>
<keyword evidence="5 9" id="KW-1133">Transmembrane helix</keyword>
<comment type="subcellular location">
    <subcellularLocation>
        <location evidence="9">Cell inner membrane</location>
        <topology evidence="9">Multi-pass membrane protein</topology>
    </subcellularLocation>
    <subcellularLocation>
        <location evidence="1">Membrane</location>
        <topology evidence="1">Multi-pass membrane protein</topology>
    </subcellularLocation>
</comment>
<keyword evidence="9" id="KW-0997">Cell inner membrane</keyword>
<name>A0A248JPH4_9PROT</name>
<evidence type="ECO:0000256" key="2">
    <source>
        <dbReference type="ARBA" id="ARBA00022448"/>
    </source>
</evidence>
<keyword evidence="7 9" id="KW-0472">Membrane</keyword>
<dbReference type="Gene3D" id="1.10.1200.120">
    <property type="entry name" value="Large-conductance mechanosensitive channel, MscL, domain 1"/>
    <property type="match status" value="1"/>
</dbReference>
<dbReference type="NCBIfam" id="TIGR00220">
    <property type="entry name" value="mscL"/>
    <property type="match status" value="1"/>
</dbReference>
<keyword evidence="8 9" id="KW-0407">Ion channel</keyword>
<evidence type="ECO:0000313" key="11">
    <source>
        <dbReference type="Proteomes" id="UP000197153"/>
    </source>
</evidence>
<keyword evidence="11" id="KW-1185">Reference proteome</keyword>
<reference evidence="10 11" key="1">
    <citation type="submission" date="2017-06" db="EMBL/GenBank/DDBJ databases">
        <title>Complete genome sequence of Nitrospirillum amazonense strain CBAmC, an endophytic nitrogen-fixing and plant growth-promoting bacterium, isolated from sugarcane.</title>
        <authorList>
            <person name="Schwab S."/>
            <person name="dos Santos Teixeira K.R."/>
            <person name="Simoes Araujo J.L."/>
            <person name="Soares Vidal M."/>
            <person name="Borges de Freitas H.R."/>
            <person name="Rivello Crivelaro A.L."/>
            <person name="Bueno de Camargo Nunes A."/>
            <person name="dos Santos C.M."/>
            <person name="Palmeira da Silva Rosa D."/>
            <person name="da Silva Padilha D."/>
            <person name="da Silva E."/>
            <person name="Araujo Terra L."/>
            <person name="Soares Mendes V."/>
            <person name="Farinelli L."/>
            <person name="Magalhaes Cruz L."/>
            <person name="Baldani J.I."/>
        </authorList>
    </citation>
    <scope>NUCLEOTIDE SEQUENCE [LARGE SCALE GENOMIC DNA]</scope>
    <source>
        <strain evidence="10 11">CBAmC</strain>
    </source>
</reference>
<dbReference type="InterPro" id="IPR036019">
    <property type="entry name" value="MscL_channel"/>
</dbReference>
<evidence type="ECO:0000256" key="3">
    <source>
        <dbReference type="ARBA" id="ARBA00022475"/>
    </source>
</evidence>
<dbReference type="PANTHER" id="PTHR30266">
    <property type="entry name" value="MECHANOSENSITIVE CHANNEL MSCL"/>
    <property type="match status" value="1"/>
</dbReference>
<proteinExistence type="inferred from homology"/>
<evidence type="ECO:0000256" key="8">
    <source>
        <dbReference type="ARBA" id="ARBA00023303"/>
    </source>
</evidence>
<sequence length="133" mass="14552">MWEEFKSFISRGSVIDLAVGIIVGAAFTGIVNSLVNDLIMPPIGYLMGGIDFSSYFLALNGEHYANLKAAQDAGAATVNYGVFINVVIRFFIVAGAVFLLVKQVNRFRTKAVSAPPRQEVLLEEIRDLLKARN</sequence>
<protein>
    <recommendedName>
        <fullName evidence="9">Large-conductance mechanosensitive channel</fullName>
    </recommendedName>
</protein>
<organism evidence="10 11">
    <name type="scientific">Nitrospirillum viridazoti CBAmc</name>
    <dbReference type="NCBI Taxonomy" id="1441467"/>
    <lineage>
        <taxon>Bacteria</taxon>
        <taxon>Pseudomonadati</taxon>
        <taxon>Pseudomonadota</taxon>
        <taxon>Alphaproteobacteria</taxon>
        <taxon>Rhodospirillales</taxon>
        <taxon>Azospirillaceae</taxon>
        <taxon>Nitrospirillum</taxon>
        <taxon>Nitrospirillum viridazoti</taxon>
    </lineage>
</organism>
<gene>
    <name evidence="9" type="primary">mscL</name>
    <name evidence="10" type="ORF">Y958_04310</name>
</gene>
<comment type="similarity">
    <text evidence="9">Belongs to the MscL family.</text>
</comment>
<evidence type="ECO:0000256" key="9">
    <source>
        <dbReference type="HAMAP-Rule" id="MF_00115"/>
    </source>
</evidence>
<keyword evidence="4 9" id="KW-0812">Transmembrane</keyword>
<dbReference type="AlphaFoldDB" id="A0A248JPH4"/>
<keyword evidence="3 9" id="KW-1003">Cell membrane</keyword>